<feature type="transmembrane region" description="Helical" evidence="1">
    <location>
        <begin position="51"/>
        <end position="72"/>
    </location>
</feature>
<proteinExistence type="predicted"/>
<keyword evidence="1" id="KW-1133">Transmembrane helix</keyword>
<reference evidence="2 3" key="1">
    <citation type="submission" date="2023-01" db="EMBL/GenBank/DDBJ databases">
        <title>Complete genome of the Pseudomonas phage vB_PaeP_P1G.</title>
        <authorList>
            <person name="Pires D.P."/>
            <person name="Ferreira M."/>
            <person name="Costa M.J."/>
            <person name="Brandao A."/>
            <person name="Azeredo J."/>
            <person name="Santos S."/>
        </authorList>
    </citation>
    <scope>NUCLEOTIDE SEQUENCE [LARGE SCALE GENOMIC DNA]</scope>
</reference>
<gene>
    <name evidence="2" type="ORF">vBPaePP1G_014</name>
</gene>
<evidence type="ECO:0000313" key="2">
    <source>
        <dbReference type="EMBL" id="WCS66244.1"/>
    </source>
</evidence>
<name>A0AAE9YA88_9CAUD</name>
<protein>
    <submittedName>
        <fullName evidence="2">Membrane protein</fullName>
    </submittedName>
</protein>
<keyword evidence="1" id="KW-0472">Membrane</keyword>
<organism evidence="2 3">
    <name type="scientific">Pseudomonas phage vB_PaeP_P1G</name>
    <dbReference type="NCBI Taxonomy" id="3025372"/>
    <lineage>
        <taxon>Viruses</taxon>
        <taxon>Duplodnaviria</taxon>
        <taxon>Heunggongvirae</taxon>
        <taxon>Uroviricota</taxon>
        <taxon>Caudoviricetes</taxon>
        <taxon>Autographivirales</taxon>
        <taxon>Autoscriptoviridae</taxon>
        <taxon>Krylovirinae</taxon>
        <taxon>Phikmvvirus</taxon>
        <taxon>Phikmvvirus P1G</taxon>
    </lineage>
</organism>
<sequence length="86" mass="9902">MHNFLWVVALVAVLYVILGVLALAIHCLAVSPPFENPSEEQFQDACLIGCFWPFVFVIMIFLMVRAFFRGVLGGLRRHRQRLLNNR</sequence>
<dbReference type="Proteomes" id="UP001215361">
    <property type="component" value="Segment"/>
</dbReference>
<feature type="transmembrane region" description="Helical" evidence="1">
    <location>
        <begin position="7"/>
        <end position="31"/>
    </location>
</feature>
<accession>A0AAE9YA88</accession>
<evidence type="ECO:0000313" key="3">
    <source>
        <dbReference type="Proteomes" id="UP001215361"/>
    </source>
</evidence>
<evidence type="ECO:0000256" key="1">
    <source>
        <dbReference type="SAM" id="Phobius"/>
    </source>
</evidence>
<keyword evidence="3" id="KW-1185">Reference proteome</keyword>
<dbReference type="EMBL" id="OQ230793">
    <property type="protein sequence ID" value="WCS66244.1"/>
    <property type="molecule type" value="Genomic_DNA"/>
</dbReference>
<keyword evidence="1" id="KW-0812">Transmembrane</keyword>